<organism evidence="2">
    <name type="scientific">freshwater metagenome</name>
    <dbReference type="NCBI Taxonomy" id="449393"/>
    <lineage>
        <taxon>unclassified sequences</taxon>
        <taxon>metagenomes</taxon>
        <taxon>ecological metagenomes</taxon>
    </lineage>
</organism>
<dbReference type="InterPro" id="IPR018873">
    <property type="entry name" value="KilA-N_DNA-bd_domain"/>
</dbReference>
<accession>A0A6J6XQ62</accession>
<dbReference type="AlphaFoldDB" id="A0A6J6XQ62"/>
<sequence length="302" mass="33983">MTETRSVQTTESDQVSGFILSIRATPVLVGVDLATLYGVTTKAINQAVQRNIERFPAGFKFQLTQEEKDELVTNCDRFKKLKHSSALPHAFSEQGVAMISAVLKSDTAVKTSIAIIQAFVSMRQFIQANGALLQRMDTLELQHLTLANDTQTKFEKVFNELADKHSVKPNQGVFFEGQIFDAYRFVSDLLRQAKHSVVLIDNYIDDRVLDQLNKRASGVTATILCKKVSLSLQNDLDRHNAQYPIIRAVEFEHSHDRFLILDGHSVYHLGASLKDLGNKWFAFSKLDESGLKVMDRLKTLLP</sequence>
<name>A0A6J6XQ62_9ZZZZ</name>
<dbReference type="Pfam" id="PF10543">
    <property type="entry name" value="ORF6N"/>
    <property type="match status" value="1"/>
</dbReference>
<evidence type="ECO:0000313" key="2">
    <source>
        <dbReference type="EMBL" id="CAB4798629.1"/>
    </source>
</evidence>
<gene>
    <name evidence="2" type="ORF">UFOPK2992_00889</name>
</gene>
<protein>
    <submittedName>
        <fullName evidence="2">Unannotated protein</fullName>
    </submittedName>
</protein>
<evidence type="ECO:0000259" key="1">
    <source>
        <dbReference type="Pfam" id="PF10543"/>
    </source>
</evidence>
<feature type="domain" description="KilA-N DNA-binding" evidence="1">
    <location>
        <begin position="19"/>
        <end position="102"/>
    </location>
</feature>
<dbReference type="EMBL" id="CAFAAI010000139">
    <property type="protein sequence ID" value="CAB4798629.1"/>
    <property type="molecule type" value="Genomic_DNA"/>
</dbReference>
<reference evidence="2" key="1">
    <citation type="submission" date="2020-05" db="EMBL/GenBank/DDBJ databases">
        <authorList>
            <person name="Chiriac C."/>
            <person name="Salcher M."/>
            <person name="Ghai R."/>
            <person name="Kavagutti S V."/>
        </authorList>
    </citation>
    <scope>NUCLEOTIDE SEQUENCE</scope>
</reference>
<proteinExistence type="predicted"/>